<gene>
    <name evidence="2" type="primary">yqfD</name>
    <name evidence="2" type="ORF">I6J18_20380</name>
</gene>
<dbReference type="InterPro" id="IPR010690">
    <property type="entry name" value="YqfD"/>
</dbReference>
<evidence type="ECO:0000313" key="2">
    <source>
        <dbReference type="EMBL" id="QQT02771.1"/>
    </source>
</evidence>
<sequence>MTGVVKVKANGKGTERLLNKLMKANVHIWDVKRKDAESIIFTIDYSEVFKLRQAVRKSEYKVSFISGSGGPFFLKRLKKNSGFIVGLLAFLLCIFILSNMVWGIKIYEADPATEHEIRKELDSIGVKVGKIQFFLDSPETIQRKLTESIGRLTYVGVDLKGTIYHLKVVEKKQPEEVIRTGPQHLVAKKKAIITDMLVEKGQAKVNVHDYVTKGQLLVSGIIGREEKPEVVSATGKIMGETWYKATVKMPLKTRFSVYNGDEYSNYYLTGGGFSLPVWGFSNPTYKQFEEETVSRPFHFLQWELPIGFKTKTQRSKEIIVREYTKEQAVVQAKMMAKSDLEKILGEDASIVGEKILHERIENGKIILSIHFQVIENIATGLPIIQGD</sequence>
<organism evidence="2 3">
    <name type="scientific">Peribacillus psychrosaccharolyticus</name>
    <name type="common">Bacillus psychrosaccharolyticus</name>
    <dbReference type="NCBI Taxonomy" id="1407"/>
    <lineage>
        <taxon>Bacteria</taxon>
        <taxon>Bacillati</taxon>
        <taxon>Bacillota</taxon>
        <taxon>Bacilli</taxon>
        <taxon>Bacillales</taxon>
        <taxon>Bacillaceae</taxon>
        <taxon>Peribacillus</taxon>
    </lineage>
</organism>
<feature type="transmembrane region" description="Helical" evidence="1">
    <location>
        <begin position="83"/>
        <end position="104"/>
    </location>
</feature>
<keyword evidence="1" id="KW-0812">Transmembrane</keyword>
<evidence type="ECO:0000256" key="1">
    <source>
        <dbReference type="SAM" id="Phobius"/>
    </source>
</evidence>
<dbReference type="KEGG" id="ppsr:I6J18_20380"/>
<keyword evidence="1" id="KW-0472">Membrane</keyword>
<dbReference type="PIRSF" id="PIRSF029895">
    <property type="entry name" value="SpoIV"/>
    <property type="match status" value="1"/>
</dbReference>
<evidence type="ECO:0000313" key="3">
    <source>
        <dbReference type="Proteomes" id="UP000595254"/>
    </source>
</evidence>
<dbReference type="Pfam" id="PF06898">
    <property type="entry name" value="YqfD"/>
    <property type="match status" value="1"/>
</dbReference>
<dbReference type="AlphaFoldDB" id="A0A974S2N2"/>
<name>A0A974S2N2_PERPY</name>
<dbReference type="EMBL" id="CP068053">
    <property type="protein sequence ID" value="QQT02771.1"/>
    <property type="molecule type" value="Genomic_DNA"/>
</dbReference>
<keyword evidence="3" id="KW-1185">Reference proteome</keyword>
<dbReference type="NCBIfam" id="TIGR02876">
    <property type="entry name" value="spore_yqfD"/>
    <property type="match status" value="1"/>
</dbReference>
<dbReference type="Proteomes" id="UP000595254">
    <property type="component" value="Chromosome"/>
</dbReference>
<accession>A0A974S2N2</accession>
<protein>
    <submittedName>
        <fullName evidence="2">Sporulation protein YqfD</fullName>
    </submittedName>
</protein>
<keyword evidence="1" id="KW-1133">Transmembrane helix</keyword>
<proteinExistence type="predicted"/>
<reference evidence="2 3" key="1">
    <citation type="submission" date="2021-01" db="EMBL/GenBank/DDBJ databases">
        <title>FDA dAtabase for Regulatory Grade micrObial Sequences (FDA-ARGOS): Supporting development and validation of Infectious Disease Dx tests.</title>
        <authorList>
            <person name="Nelson B."/>
            <person name="Plummer A."/>
            <person name="Tallon L."/>
            <person name="Sadzewicz L."/>
            <person name="Zhao X."/>
            <person name="Boylan J."/>
            <person name="Ott S."/>
            <person name="Bowen H."/>
            <person name="Vavikolanu K."/>
            <person name="Mehta A."/>
            <person name="Aluvathingal J."/>
            <person name="Nadendla S."/>
            <person name="Myers T."/>
            <person name="Yan Y."/>
            <person name="Sichtig H."/>
        </authorList>
    </citation>
    <scope>NUCLEOTIDE SEQUENCE [LARGE SCALE GENOMIC DNA]</scope>
    <source>
        <strain evidence="2 3">FDAARGOS_1161</strain>
    </source>
</reference>